<evidence type="ECO:0008006" key="6">
    <source>
        <dbReference type="Google" id="ProtNLM"/>
    </source>
</evidence>
<organism evidence="4 5">
    <name type="scientific">Tripterygium wilfordii</name>
    <name type="common">Thunder God vine</name>
    <dbReference type="NCBI Taxonomy" id="458696"/>
    <lineage>
        <taxon>Eukaryota</taxon>
        <taxon>Viridiplantae</taxon>
        <taxon>Streptophyta</taxon>
        <taxon>Embryophyta</taxon>
        <taxon>Tracheophyta</taxon>
        <taxon>Spermatophyta</taxon>
        <taxon>Magnoliopsida</taxon>
        <taxon>eudicotyledons</taxon>
        <taxon>Gunneridae</taxon>
        <taxon>Pentapetalae</taxon>
        <taxon>rosids</taxon>
        <taxon>fabids</taxon>
        <taxon>Celastrales</taxon>
        <taxon>Celastraceae</taxon>
        <taxon>Tripterygium</taxon>
    </lineage>
</organism>
<proteinExistence type="inferred from homology"/>
<dbReference type="FunFam" id="1.25.70.10:FF:000001">
    <property type="entry name" value="Mitochondrial transcription termination factor-like"/>
    <property type="match status" value="1"/>
</dbReference>
<dbReference type="GO" id="GO:0003676">
    <property type="term" value="F:nucleic acid binding"/>
    <property type="evidence" value="ECO:0007669"/>
    <property type="project" value="InterPro"/>
</dbReference>
<dbReference type="EMBL" id="JAAARO010000017">
    <property type="protein sequence ID" value="KAF5732686.1"/>
    <property type="molecule type" value="Genomic_DNA"/>
</dbReference>
<evidence type="ECO:0000256" key="1">
    <source>
        <dbReference type="ARBA" id="ARBA00007692"/>
    </source>
</evidence>
<accession>A0A7J7CFZ1</accession>
<comment type="similarity">
    <text evidence="1">Belongs to the mTERF family.</text>
</comment>
<dbReference type="Pfam" id="PF02536">
    <property type="entry name" value="mTERF"/>
    <property type="match status" value="1"/>
</dbReference>
<dbReference type="InterPro" id="IPR003690">
    <property type="entry name" value="MTERF"/>
</dbReference>
<dbReference type="AlphaFoldDB" id="A0A7J7CFZ1"/>
<dbReference type="Gene3D" id="1.25.70.10">
    <property type="entry name" value="Transcription termination factor 3, mitochondrial"/>
    <property type="match status" value="2"/>
</dbReference>
<keyword evidence="2" id="KW-0806">Transcription termination</keyword>
<dbReference type="InterPro" id="IPR038538">
    <property type="entry name" value="MTERF_sf"/>
</dbReference>
<dbReference type="InParanoid" id="A0A7J7CFZ1"/>
<sequence>MFSFQWTKRYLQLLVVPLRDSTTHLRLLHSREPLTIMKSFSSMINEASIAGQEEKELPFTVSYLVNSFGFSSDTAVSLSNRVNFETTEKPDAVLEFLRDQGFTIAQISRFVKLSPRLLVANPKKTLLPKIEFFRSVGILGDDLVDVTWRIMWLSLKNQIIPTYKFLKNFLKDDEKVLIVLKRAAFLHNFPKLIAPNISRLQQLGVPQSSISVMLTRNPTVLRQKAERFDECIKMITEMGFDPLQIKFVVALRVVSTLRRELWEHRLKVYREWGWSESEILLAFRLHPLFMTLSEVNITRKLDFLVNKLGWASAAVAKASYVLTYNMEKRMIPRCSVIQALIFKRLVNEELALSSILCITDKTFLDKFVNRCQEHAPLLFDIFQGKVKIFETGFGFEGISEVKPF</sequence>
<dbReference type="GO" id="GO:0006353">
    <property type="term" value="P:DNA-templated transcription termination"/>
    <property type="evidence" value="ECO:0007669"/>
    <property type="project" value="UniProtKB-KW"/>
</dbReference>
<dbReference type="PANTHER" id="PTHR13068:SF133">
    <property type="entry name" value="MITOCHONDRIAL TRANSCRIPTION TERMINATION FACTOR FAMILY PROTEIN"/>
    <property type="match status" value="1"/>
</dbReference>
<name>A0A7J7CFZ1_TRIWF</name>
<dbReference type="PANTHER" id="PTHR13068">
    <property type="entry name" value="CGI-12 PROTEIN-RELATED"/>
    <property type="match status" value="1"/>
</dbReference>
<dbReference type="Proteomes" id="UP000593562">
    <property type="component" value="Unassembled WGS sequence"/>
</dbReference>
<keyword evidence="2" id="KW-0804">Transcription</keyword>
<protein>
    <recommendedName>
        <fullName evidence="6">Mitochondrial transcription termination factor family protein</fullName>
    </recommendedName>
</protein>
<reference evidence="4 5" key="1">
    <citation type="journal article" date="2020" name="Nat. Commun.">
        <title>Genome of Tripterygium wilfordii and identification of cytochrome P450 involved in triptolide biosynthesis.</title>
        <authorList>
            <person name="Tu L."/>
            <person name="Su P."/>
            <person name="Zhang Z."/>
            <person name="Gao L."/>
            <person name="Wang J."/>
            <person name="Hu T."/>
            <person name="Zhou J."/>
            <person name="Zhang Y."/>
            <person name="Zhao Y."/>
            <person name="Liu Y."/>
            <person name="Song Y."/>
            <person name="Tong Y."/>
            <person name="Lu Y."/>
            <person name="Yang J."/>
            <person name="Xu C."/>
            <person name="Jia M."/>
            <person name="Peters R.J."/>
            <person name="Huang L."/>
            <person name="Gao W."/>
        </authorList>
    </citation>
    <scope>NUCLEOTIDE SEQUENCE [LARGE SCALE GENOMIC DNA]</scope>
    <source>
        <strain evidence="5">cv. XIE 37</strain>
        <tissue evidence="4">Leaf</tissue>
    </source>
</reference>
<evidence type="ECO:0000256" key="2">
    <source>
        <dbReference type="ARBA" id="ARBA00022472"/>
    </source>
</evidence>
<dbReference type="SMART" id="SM00733">
    <property type="entry name" value="Mterf"/>
    <property type="match status" value="6"/>
</dbReference>
<comment type="caution">
    <text evidence="4">The sequence shown here is derived from an EMBL/GenBank/DDBJ whole genome shotgun (WGS) entry which is preliminary data.</text>
</comment>
<gene>
    <name evidence="4" type="ORF">HS088_TW17G00216</name>
</gene>
<evidence type="ECO:0000256" key="3">
    <source>
        <dbReference type="ARBA" id="ARBA00022946"/>
    </source>
</evidence>
<keyword evidence="3" id="KW-0809">Transit peptide</keyword>
<evidence type="ECO:0000313" key="4">
    <source>
        <dbReference type="EMBL" id="KAF5732686.1"/>
    </source>
</evidence>
<evidence type="ECO:0000313" key="5">
    <source>
        <dbReference type="Proteomes" id="UP000593562"/>
    </source>
</evidence>
<dbReference type="FunCoup" id="A0A7J7CFZ1">
    <property type="interactions" value="326"/>
</dbReference>
<keyword evidence="2" id="KW-0805">Transcription regulation</keyword>
<keyword evidence="5" id="KW-1185">Reference proteome</keyword>